<dbReference type="Proteomes" id="UP001189429">
    <property type="component" value="Unassembled WGS sequence"/>
</dbReference>
<dbReference type="EMBL" id="CAUYUJ010015142">
    <property type="protein sequence ID" value="CAK0850370.1"/>
    <property type="molecule type" value="Genomic_DNA"/>
</dbReference>
<comment type="caution">
    <text evidence="1">The sequence shown here is derived from an EMBL/GenBank/DDBJ whole genome shotgun (WGS) entry which is preliminary data.</text>
</comment>
<gene>
    <name evidence="1" type="ORF">PCOR1329_LOCUS42792</name>
</gene>
<evidence type="ECO:0008006" key="3">
    <source>
        <dbReference type="Google" id="ProtNLM"/>
    </source>
</evidence>
<proteinExistence type="predicted"/>
<evidence type="ECO:0000313" key="1">
    <source>
        <dbReference type="EMBL" id="CAK0850370.1"/>
    </source>
</evidence>
<organism evidence="1 2">
    <name type="scientific">Prorocentrum cordatum</name>
    <dbReference type="NCBI Taxonomy" id="2364126"/>
    <lineage>
        <taxon>Eukaryota</taxon>
        <taxon>Sar</taxon>
        <taxon>Alveolata</taxon>
        <taxon>Dinophyceae</taxon>
        <taxon>Prorocentrales</taxon>
        <taxon>Prorocentraceae</taxon>
        <taxon>Prorocentrum</taxon>
    </lineage>
</organism>
<protein>
    <recommendedName>
        <fullName evidence="3">Amine oxidase</fullName>
    </recommendedName>
</protein>
<evidence type="ECO:0000313" key="2">
    <source>
        <dbReference type="Proteomes" id="UP001189429"/>
    </source>
</evidence>
<reference evidence="1" key="1">
    <citation type="submission" date="2023-10" db="EMBL/GenBank/DDBJ databases">
        <authorList>
            <person name="Chen Y."/>
            <person name="Shah S."/>
            <person name="Dougan E. K."/>
            <person name="Thang M."/>
            <person name="Chan C."/>
        </authorList>
    </citation>
    <scope>NUCLEOTIDE SEQUENCE [LARGE SCALE GENOMIC DNA]</scope>
</reference>
<keyword evidence="2" id="KW-1185">Reference proteome</keyword>
<sequence length="301" mass="32806">MLPVDIPAACTLASFTYIVKLLTSLHFIHSSMALRVVSRVLAIGLVVQPVECHVEDALALVQSVVHVSPAAEAATAPTWSSAAELQGLREVRLKDGDVQISFWRKLKNITSAGSIARLEGSASAENLLRALSWEFNASETGEPKTQPELALTMQYRARLGNRLFQWAALVSIAAEAGAKVAAPFNPKYNPESTPQLSKVGPLIWQDKEFQWLGSQPKKCHIWDRIPVKLDWNMENLSNFTLGGVPKGELQLQADGPKPERTQNWARTWADAITRTLIHLGGAACSMPAPGAYPWGLSLGLP</sequence>
<accession>A0ABN9TVS1</accession>
<name>A0ABN9TVS1_9DINO</name>